<evidence type="ECO:0000256" key="1">
    <source>
        <dbReference type="ARBA" id="ARBA00023015"/>
    </source>
</evidence>
<protein>
    <submittedName>
        <fullName evidence="7">TetR family transcriptional regulator</fullName>
    </submittedName>
</protein>
<feature type="region of interest" description="Disordered" evidence="5">
    <location>
        <begin position="1"/>
        <end position="54"/>
    </location>
</feature>
<dbReference type="GO" id="GO:0003700">
    <property type="term" value="F:DNA-binding transcription factor activity"/>
    <property type="evidence" value="ECO:0007669"/>
    <property type="project" value="TreeGrafter"/>
</dbReference>
<dbReference type="Pfam" id="PF02909">
    <property type="entry name" value="TetR_C_1"/>
    <property type="match status" value="1"/>
</dbReference>
<evidence type="ECO:0000256" key="5">
    <source>
        <dbReference type="SAM" id="MobiDB-lite"/>
    </source>
</evidence>
<evidence type="ECO:0000256" key="2">
    <source>
        <dbReference type="ARBA" id="ARBA00023125"/>
    </source>
</evidence>
<dbReference type="EMBL" id="WHNP01000071">
    <property type="protein sequence ID" value="MPW22595.1"/>
    <property type="molecule type" value="Genomic_DNA"/>
</dbReference>
<organism evidence="7 8">
    <name type="scientific">Paraburkholderia franconis</name>
    <dbReference type="NCBI Taxonomy" id="2654983"/>
    <lineage>
        <taxon>Bacteria</taxon>
        <taxon>Pseudomonadati</taxon>
        <taxon>Pseudomonadota</taxon>
        <taxon>Betaproteobacteria</taxon>
        <taxon>Burkholderiales</taxon>
        <taxon>Burkholderiaceae</taxon>
        <taxon>Paraburkholderia</taxon>
    </lineage>
</organism>
<keyword evidence="8" id="KW-1185">Reference proteome</keyword>
<dbReference type="InterPro" id="IPR009057">
    <property type="entry name" value="Homeodomain-like_sf"/>
</dbReference>
<feature type="domain" description="HTH tetR-type" evidence="6">
    <location>
        <begin position="53"/>
        <end position="113"/>
    </location>
</feature>
<gene>
    <name evidence="7" type="ORF">GCT13_38705</name>
</gene>
<dbReference type="Gene3D" id="1.10.10.60">
    <property type="entry name" value="Homeodomain-like"/>
    <property type="match status" value="1"/>
</dbReference>
<keyword evidence="3" id="KW-0804">Transcription</keyword>
<dbReference type="SUPFAM" id="SSF48498">
    <property type="entry name" value="Tetracyclin repressor-like, C-terminal domain"/>
    <property type="match status" value="1"/>
</dbReference>
<evidence type="ECO:0000256" key="3">
    <source>
        <dbReference type="ARBA" id="ARBA00023163"/>
    </source>
</evidence>
<comment type="caution">
    <text evidence="7">The sequence shown here is derived from an EMBL/GenBank/DDBJ whole genome shotgun (WGS) entry which is preliminary data.</text>
</comment>
<evidence type="ECO:0000259" key="6">
    <source>
        <dbReference type="PROSITE" id="PS50977"/>
    </source>
</evidence>
<evidence type="ECO:0000313" key="7">
    <source>
        <dbReference type="EMBL" id="MPW22595.1"/>
    </source>
</evidence>
<dbReference type="GO" id="GO:0045892">
    <property type="term" value="P:negative regulation of DNA-templated transcription"/>
    <property type="evidence" value="ECO:0007669"/>
    <property type="project" value="InterPro"/>
</dbReference>
<keyword evidence="1" id="KW-0805">Transcription regulation</keyword>
<dbReference type="Gene3D" id="1.10.357.10">
    <property type="entry name" value="Tetracycline Repressor, domain 2"/>
    <property type="match status" value="1"/>
</dbReference>
<feature type="DNA-binding region" description="H-T-H motif" evidence="4">
    <location>
        <begin position="76"/>
        <end position="95"/>
    </location>
</feature>
<dbReference type="PANTHER" id="PTHR30055:SF151">
    <property type="entry name" value="TRANSCRIPTIONAL REGULATORY PROTEIN"/>
    <property type="match status" value="1"/>
</dbReference>
<feature type="compositionally biased region" description="Low complexity" evidence="5">
    <location>
        <begin position="31"/>
        <end position="40"/>
    </location>
</feature>
<dbReference type="PROSITE" id="PS50977">
    <property type="entry name" value="HTH_TETR_2"/>
    <property type="match status" value="1"/>
</dbReference>
<dbReference type="InterPro" id="IPR001647">
    <property type="entry name" value="HTH_TetR"/>
</dbReference>
<evidence type="ECO:0000256" key="4">
    <source>
        <dbReference type="PROSITE-ProRule" id="PRU00335"/>
    </source>
</evidence>
<dbReference type="GO" id="GO:0000976">
    <property type="term" value="F:transcription cis-regulatory region binding"/>
    <property type="evidence" value="ECO:0007669"/>
    <property type="project" value="TreeGrafter"/>
</dbReference>
<dbReference type="InterPro" id="IPR004111">
    <property type="entry name" value="Repressor_TetR_C"/>
</dbReference>
<dbReference type="Pfam" id="PF00440">
    <property type="entry name" value="TetR_N"/>
    <property type="match status" value="1"/>
</dbReference>
<dbReference type="SUPFAM" id="SSF46689">
    <property type="entry name" value="Homeodomain-like"/>
    <property type="match status" value="1"/>
</dbReference>
<dbReference type="AlphaFoldDB" id="A0A7X1NII0"/>
<dbReference type="PRINTS" id="PR00455">
    <property type="entry name" value="HTHTETR"/>
</dbReference>
<evidence type="ECO:0000313" key="8">
    <source>
        <dbReference type="Proteomes" id="UP000484381"/>
    </source>
</evidence>
<dbReference type="InterPro" id="IPR050109">
    <property type="entry name" value="HTH-type_TetR-like_transc_reg"/>
</dbReference>
<reference evidence="7 8" key="1">
    <citation type="submission" date="2019-10" db="EMBL/GenBank/DDBJ databases">
        <title>Paraburkholderia sp. isolated from nodules of Mimosa pudica from Brazilian Atlantic Forest soils.</title>
        <authorList>
            <person name="Paulitsch F."/>
            <person name="Hungria M."/>
            <person name="Dall'Agnol R."/>
        </authorList>
    </citation>
    <scope>NUCLEOTIDE SEQUENCE [LARGE SCALE GENOMIC DNA]</scope>
    <source>
        <strain evidence="7 8">CNPSo 3157</strain>
    </source>
</reference>
<dbReference type="Proteomes" id="UP000484381">
    <property type="component" value="Unassembled WGS sequence"/>
</dbReference>
<sequence>MTTSARKSTRVEKTGITKKGPSSTGADSGRARAGASPASRPRSKKGGTTGGSGLSKERIISAAIEQIDRNGLMGFSLRDVARSLGVYPSAVYWHVATRDDLLASVVEATMADVAPEPGKLSWQDWLRELFSRCREVIRRHPNVAQLLGGHLVANASLSPGMIDRILSVLVAAGFKNDQIVDMYNVVIATMVGFSTLEFASMPTDDPAGWAAQLQEKVSSIRALEFPTLARYLPAMANRSFIVRWQNGTDAAMDSSFRAYVETAIAGMERALARA</sequence>
<keyword evidence="2 4" id="KW-0238">DNA-binding</keyword>
<dbReference type="RefSeq" id="WP_152767228.1">
    <property type="nucleotide sequence ID" value="NZ_WHNP01000071.1"/>
</dbReference>
<name>A0A7X1NII0_9BURK</name>
<dbReference type="PANTHER" id="PTHR30055">
    <property type="entry name" value="HTH-TYPE TRANSCRIPTIONAL REGULATOR RUTR"/>
    <property type="match status" value="1"/>
</dbReference>
<accession>A0A7X1NII0</accession>
<dbReference type="InterPro" id="IPR036271">
    <property type="entry name" value="Tet_transcr_reg_TetR-rel_C_sf"/>
</dbReference>
<proteinExistence type="predicted"/>